<evidence type="ECO:0000313" key="4">
    <source>
        <dbReference type="Proteomes" id="UP000282971"/>
    </source>
</evidence>
<dbReference type="Pfam" id="PF13410">
    <property type="entry name" value="GST_C_2"/>
    <property type="match status" value="1"/>
</dbReference>
<accession>A0A437M6R8</accession>
<dbReference type="InterPro" id="IPR036249">
    <property type="entry name" value="Thioredoxin-like_sf"/>
</dbReference>
<dbReference type="PANTHER" id="PTHR44051">
    <property type="entry name" value="GLUTATHIONE S-TRANSFERASE-RELATED"/>
    <property type="match status" value="1"/>
</dbReference>
<dbReference type="PROSITE" id="PS50405">
    <property type="entry name" value="GST_CTER"/>
    <property type="match status" value="1"/>
</dbReference>
<dbReference type="CDD" id="cd03207">
    <property type="entry name" value="GST_C_8"/>
    <property type="match status" value="1"/>
</dbReference>
<keyword evidence="4" id="KW-1185">Reference proteome</keyword>
<dbReference type="SFLD" id="SFLDG00358">
    <property type="entry name" value="Main_(cytGST)"/>
    <property type="match status" value="1"/>
</dbReference>
<dbReference type="EMBL" id="SACN01000001">
    <property type="protein sequence ID" value="RVT93411.1"/>
    <property type="molecule type" value="Genomic_DNA"/>
</dbReference>
<evidence type="ECO:0000259" key="1">
    <source>
        <dbReference type="PROSITE" id="PS50404"/>
    </source>
</evidence>
<feature type="domain" description="GST N-terminal" evidence="1">
    <location>
        <begin position="2"/>
        <end position="83"/>
    </location>
</feature>
<gene>
    <name evidence="3" type="ORF">EOD43_05915</name>
</gene>
<name>A0A437M6R8_9SPHN</name>
<dbReference type="Proteomes" id="UP000282971">
    <property type="component" value="Unassembled WGS sequence"/>
</dbReference>
<dbReference type="InterPro" id="IPR040079">
    <property type="entry name" value="Glutathione_S-Trfase"/>
</dbReference>
<dbReference type="OrthoDB" id="5740960at2"/>
<dbReference type="PANTHER" id="PTHR44051:SF21">
    <property type="entry name" value="GLUTATHIONE S-TRANSFERASE FAMILY PROTEIN"/>
    <property type="match status" value="1"/>
</dbReference>
<dbReference type="SFLD" id="SFLDS00019">
    <property type="entry name" value="Glutathione_Transferase_(cytos"/>
    <property type="match status" value="1"/>
</dbReference>
<dbReference type="Pfam" id="PF02798">
    <property type="entry name" value="GST_N"/>
    <property type="match status" value="1"/>
</dbReference>
<organism evidence="3 4">
    <name type="scientific">Sphingomonas crocodyli</name>
    <dbReference type="NCBI Taxonomy" id="1979270"/>
    <lineage>
        <taxon>Bacteria</taxon>
        <taxon>Pseudomonadati</taxon>
        <taxon>Pseudomonadota</taxon>
        <taxon>Alphaproteobacteria</taxon>
        <taxon>Sphingomonadales</taxon>
        <taxon>Sphingomonadaceae</taxon>
        <taxon>Sphingomonas</taxon>
    </lineage>
</organism>
<dbReference type="Gene3D" id="1.20.1050.10">
    <property type="match status" value="1"/>
</dbReference>
<dbReference type="SUPFAM" id="SSF52833">
    <property type="entry name" value="Thioredoxin-like"/>
    <property type="match status" value="1"/>
</dbReference>
<dbReference type="InterPro" id="IPR036282">
    <property type="entry name" value="Glutathione-S-Trfase_C_sf"/>
</dbReference>
<dbReference type="SFLD" id="SFLDG01150">
    <property type="entry name" value="Main.1:_Beta-like"/>
    <property type="match status" value="1"/>
</dbReference>
<sequence length="202" mass="22115">MSDEVTLYYNPRSRAQMAHYALEEVGAPYKLVHIDFESGENRKPDFLKINPMGKIPTIVHRDTVITEAAAIIGYLADAFPAAGLAPAVGDPRRGTMLRWLVFGASSFEPAMVDVMMKREPVNKMMAGWGDWDDVLGALEVMLDPGPWVLGDQFSAADIYVGAELAWAKTFGAPGIADRPKLLAYIDRITARPAYQRTIGATG</sequence>
<evidence type="ECO:0000259" key="2">
    <source>
        <dbReference type="PROSITE" id="PS50405"/>
    </source>
</evidence>
<comment type="caution">
    <text evidence="3">The sequence shown here is derived from an EMBL/GenBank/DDBJ whole genome shotgun (WGS) entry which is preliminary data.</text>
</comment>
<dbReference type="RefSeq" id="WP_127741992.1">
    <property type="nucleotide sequence ID" value="NZ_SACN01000001.1"/>
</dbReference>
<evidence type="ECO:0000313" key="3">
    <source>
        <dbReference type="EMBL" id="RVT93411.1"/>
    </source>
</evidence>
<protein>
    <submittedName>
        <fullName evidence="3">Glutathione S-transferase family protein</fullName>
    </submittedName>
</protein>
<feature type="domain" description="GST C-terminal" evidence="2">
    <location>
        <begin position="89"/>
        <end position="202"/>
    </location>
</feature>
<dbReference type="InterPro" id="IPR004045">
    <property type="entry name" value="Glutathione_S-Trfase_N"/>
</dbReference>
<dbReference type="AlphaFoldDB" id="A0A437M6R8"/>
<reference evidence="3 4" key="1">
    <citation type="submission" date="2019-01" db="EMBL/GenBank/DDBJ databases">
        <authorList>
            <person name="Chen W.-M."/>
        </authorList>
    </citation>
    <scope>NUCLEOTIDE SEQUENCE [LARGE SCALE GENOMIC DNA]</scope>
    <source>
        <strain evidence="3 4">CCP-7</strain>
    </source>
</reference>
<dbReference type="InterPro" id="IPR010987">
    <property type="entry name" value="Glutathione-S-Trfase_C-like"/>
</dbReference>
<dbReference type="PROSITE" id="PS50404">
    <property type="entry name" value="GST_NTER"/>
    <property type="match status" value="1"/>
</dbReference>
<dbReference type="CDD" id="cd03046">
    <property type="entry name" value="GST_N_GTT1_like"/>
    <property type="match status" value="1"/>
</dbReference>
<dbReference type="Gene3D" id="3.40.30.10">
    <property type="entry name" value="Glutaredoxin"/>
    <property type="match status" value="1"/>
</dbReference>
<keyword evidence="3" id="KW-0808">Transferase</keyword>
<proteinExistence type="predicted"/>
<dbReference type="SUPFAM" id="SSF47616">
    <property type="entry name" value="GST C-terminal domain-like"/>
    <property type="match status" value="1"/>
</dbReference>
<dbReference type="GO" id="GO:0016740">
    <property type="term" value="F:transferase activity"/>
    <property type="evidence" value="ECO:0007669"/>
    <property type="project" value="UniProtKB-KW"/>
</dbReference>